<reference evidence="2" key="1">
    <citation type="submission" date="2017-04" db="EMBL/GenBank/DDBJ databases">
        <authorList>
            <person name="Varghese N."/>
            <person name="Submissions S."/>
        </authorList>
    </citation>
    <scope>NUCLEOTIDE SEQUENCE [LARGE SCALE GENOMIC DNA]</scope>
    <source>
        <strain evidence="2">DSM 12126</strain>
    </source>
</reference>
<sequence>MRSFFNLSMLLMCSLLSLGQEHPRSTQYIFNSYLINPAISGIDNYTDVKLGYRNQWKGLEGAPVTQYISIHAPIGQNFVRSSVNSFSGAGYNPLSRSYVNAYTSAEPHHGIGFYAITDKAARIRQTNINATYAYHLGLSYDLNLSVGVSAGIASTSIDVANVTVDNTADPLLTADYNNKIRPDVGGGVWLYSPRFFAGASAKQILGYRSKTPNRQTNLPAYQTTVFYGTAGYKFFVDEDIAFIPSTLLTYWLSAPATIDANLKIAYQDKFWIGGSLRNNDSFSALAGFNVASLINICYSYDFTTSQLRSVNNGTHEIVLGILLNNRYDVKCSTRQF</sequence>
<dbReference type="EMBL" id="FWXT01000001">
    <property type="protein sequence ID" value="SMC77549.1"/>
    <property type="molecule type" value="Genomic_DNA"/>
</dbReference>
<dbReference type="AlphaFoldDB" id="A0A1W2BX89"/>
<evidence type="ECO:0000313" key="2">
    <source>
        <dbReference type="Proteomes" id="UP000192756"/>
    </source>
</evidence>
<proteinExistence type="predicted"/>
<gene>
    <name evidence="1" type="ORF">SAMN04488524_2717</name>
</gene>
<name>A0A1W2BX89_9SPHI</name>
<dbReference type="NCBIfam" id="TIGR03519">
    <property type="entry name" value="T9SS_PorP_fam"/>
    <property type="match status" value="1"/>
</dbReference>
<protein>
    <submittedName>
        <fullName evidence="1">Type IX secretion system membrane protein, PorP/SprF family</fullName>
    </submittedName>
</protein>
<dbReference type="Pfam" id="PF11751">
    <property type="entry name" value="PorP_SprF"/>
    <property type="match status" value="1"/>
</dbReference>
<accession>A0A1W2BX89</accession>
<dbReference type="RefSeq" id="WP_084239358.1">
    <property type="nucleotide sequence ID" value="NZ_FWXT01000001.1"/>
</dbReference>
<dbReference type="InterPro" id="IPR019861">
    <property type="entry name" value="PorP/SprF_Bacteroidetes"/>
</dbReference>
<keyword evidence="2" id="KW-1185">Reference proteome</keyword>
<dbReference type="STRING" id="151894.SAMN04488524_2717"/>
<dbReference type="Proteomes" id="UP000192756">
    <property type="component" value="Unassembled WGS sequence"/>
</dbReference>
<evidence type="ECO:0000313" key="1">
    <source>
        <dbReference type="EMBL" id="SMC77549.1"/>
    </source>
</evidence>
<organism evidence="1 2">
    <name type="scientific">Pedobacter africanus</name>
    <dbReference type="NCBI Taxonomy" id="151894"/>
    <lineage>
        <taxon>Bacteria</taxon>
        <taxon>Pseudomonadati</taxon>
        <taxon>Bacteroidota</taxon>
        <taxon>Sphingobacteriia</taxon>
        <taxon>Sphingobacteriales</taxon>
        <taxon>Sphingobacteriaceae</taxon>
        <taxon>Pedobacter</taxon>
    </lineage>
</organism>
<dbReference type="OrthoDB" id="1493187at2"/>